<dbReference type="PANTHER" id="PTHR35610:SF7">
    <property type="entry name" value="3-ISOPROPYLMALATE DEHYDRATASE"/>
    <property type="match status" value="1"/>
</dbReference>
<keyword evidence="1" id="KW-0175">Coiled coil</keyword>
<evidence type="ECO:0000256" key="1">
    <source>
        <dbReference type="SAM" id="Coils"/>
    </source>
</evidence>
<dbReference type="RefSeq" id="WP_211531481.1">
    <property type="nucleotide sequence ID" value="NZ_JWHL01000018.1"/>
</dbReference>
<dbReference type="InterPro" id="IPR004426">
    <property type="entry name" value="MJ1210-like"/>
</dbReference>
<proteinExistence type="predicted"/>
<reference evidence="2" key="1">
    <citation type="submission" date="2014-12" db="EMBL/GenBank/DDBJ databases">
        <authorList>
            <person name="Huang H.-H."/>
            <person name="Chen S.-C."/>
            <person name="Lai M.-C."/>
        </authorList>
    </citation>
    <scope>NUCLEOTIDE SEQUENCE</scope>
    <source>
        <strain evidence="2">K1F9705b</strain>
    </source>
</reference>
<dbReference type="EMBL" id="JWHL01000018">
    <property type="protein sequence ID" value="MBR1369736.1"/>
    <property type="molecule type" value="Genomic_DNA"/>
</dbReference>
<dbReference type="Proteomes" id="UP000730161">
    <property type="component" value="Unassembled WGS sequence"/>
</dbReference>
<dbReference type="SUPFAM" id="SSF159659">
    <property type="entry name" value="Cgl1923-like"/>
    <property type="match status" value="1"/>
</dbReference>
<evidence type="ECO:0000313" key="3">
    <source>
        <dbReference type="Proteomes" id="UP000730161"/>
    </source>
</evidence>
<accession>A0A8J7W7C3</accession>
<feature type="coiled-coil region" evidence="1">
    <location>
        <begin position="216"/>
        <end position="243"/>
    </location>
</feature>
<dbReference type="AlphaFoldDB" id="A0A8J7W7C3"/>
<dbReference type="NCBIfam" id="TIGR00162">
    <property type="entry name" value="proteasome assembly chaperone family protein"/>
    <property type="match status" value="1"/>
</dbReference>
<evidence type="ECO:0000313" key="2">
    <source>
        <dbReference type="EMBL" id="MBR1369736.1"/>
    </source>
</evidence>
<gene>
    <name evidence="2" type="ORF">RJ53_09720</name>
</gene>
<dbReference type="InterPro" id="IPR038389">
    <property type="entry name" value="PSMG2_sf"/>
</dbReference>
<dbReference type="OrthoDB" id="31247at2157"/>
<organism evidence="2 3">
    <name type="scientific">Methanocalculus chunghsingensis</name>
    <dbReference type="NCBI Taxonomy" id="156457"/>
    <lineage>
        <taxon>Archaea</taxon>
        <taxon>Methanobacteriati</taxon>
        <taxon>Methanobacteriota</taxon>
        <taxon>Stenosarchaea group</taxon>
        <taxon>Methanomicrobia</taxon>
        <taxon>Methanomicrobiales</taxon>
        <taxon>Methanocalculaceae</taxon>
        <taxon>Methanocalculus</taxon>
    </lineage>
</organism>
<keyword evidence="3" id="KW-1185">Reference proteome</keyword>
<protein>
    <submittedName>
        <fullName evidence="2">3-isopropylmalate dehydratase</fullName>
    </submittedName>
</protein>
<dbReference type="Gene3D" id="3.40.50.10900">
    <property type="entry name" value="PAC-like subunit"/>
    <property type="match status" value="1"/>
</dbReference>
<dbReference type="InterPro" id="IPR019151">
    <property type="entry name" value="Proteasome_assmbl_chaperone_2"/>
</dbReference>
<sequence>MDRVTITYKIDNPAEYTAPIMIEGLPGVGHVGKLVADHIVDELEGVLVAEIISHHFPPQVMIDREGTVHLPKNEVYYIPGDQPLLILTGDCQSVSPEGHYVMTGHYLDLAMEFGVTRIYTLGGYGVGHLVETPRVLCAADQTELVTLAVEAGCVFSPDEPPGGIIGAAGLLIALGSLRGIGGIALLGETSGYLVDPISARAVITILSKLIGRDFDPARLQETAEELEGALEKLKESEADRERDDLSYIG</sequence>
<name>A0A8J7W7C3_9EURY</name>
<dbReference type="Pfam" id="PF09754">
    <property type="entry name" value="PAC2"/>
    <property type="match status" value="1"/>
</dbReference>
<comment type="caution">
    <text evidence="2">The sequence shown here is derived from an EMBL/GenBank/DDBJ whole genome shotgun (WGS) entry which is preliminary data.</text>
</comment>
<dbReference type="PANTHER" id="PTHR35610">
    <property type="entry name" value="3-ISOPROPYLMALATE DEHYDRATASE-RELATED"/>
    <property type="match status" value="1"/>
</dbReference>